<keyword evidence="7" id="KW-0966">Cell projection</keyword>
<dbReference type="Pfam" id="PF13287">
    <property type="entry name" value="Fn3_assoc"/>
    <property type="match status" value="1"/>
</dbReference>
<feature type="repeat" description="ANK" evidence="9">
    <location>
        <begin position="623"/>
        <end position="655"/>
    </location>
</feature>
<protein>
    <recommendedName>
        <fullName evidence="8">Double zinc ribbon and ankyrin repeat-containing protein 1</fullName>
    </recommendedName>
</protein>
<sequence>MTAGSISVPTVMPLRLPVAGKSKNHIDSNTKIEIRSDTPGTKIYYTVDNTRPDPDKRLGENTTLLYREPFMLRDGKRSVKALARTKDGRESNVVTKVFTVEYAESLTSSDSELDGVDDLTNFQKEMDRHEKVESKLMTSSILSGRGPMRGMEAWNDIHDPTLGHDTRLGLTSSMQTPQNQTPHFDPHAIRCVHCDAPQPRNRDTRFCAECGKPVPVDPNLFPNESGSMGMCTKCRSYVPLNQAKCIVCEEPIGPKLKPVSSVRLQDEIVCGSCGTHNPSHLTHCASCEHRFPAPIHTGSNSPPLPRLDGELVRCPSCSRVNNPDARFCDWCGEKPIPEQSPLACSLCKHNNRPYSKFCSQCGSKFVAPDRMDPRNYDLGDQLHTTQFDKLPMWQTIPLPTLPKSPTNTRIVRAQKAPSREVQTQTVGLFYPGGKKVNQEQQMMQEMMNQELRMRDKQPPLTAISPGRGFWRKQMDHICGHLRGYTNNNVEFRSVIGEPKLGKILGTAIDEGEEEIILSVTFALKGHTEFADGGTHGLQRDIYMSKKKVAFGSTFEKDENESERGGKKSKKKGKKKSSSLAREEKMNPEDRLLIKELGPRGSGRADEISQLIKEGADPNCQDPDKRSALSVAVRNKRVEAIRVLLDGGADVNRRSGPQHNSALHHAVKLGPSEGKEIVKLLLDYDANSDVKNEQGLSPYNFAVRNDYNTIVALFNEPKGSKNAQPKRKPRKKRQNTSELSSSESDSDLF</sequence>
<feature type="domain" description="RanBP2-type" evidence="11">
    <location>
        <begin position="266"/>
        <end position="290"/>
    </location>
</feature>
<keyword evidence="2" id="KW-0479">Metal-binding</keyword>
<dbReference type="PROSITE" id="PS50088">
    <property type="entry name" value="ANK_REPEAT"/>
    <property type="match status" value="2"/>
</dbReference>
<dbReference type="SMART" id="SM00547">
    <property type="entry name" value="ZnF_RBZ"/>
    <property type="match status" value="2"/>
</dbReference>
<evidence type="ECO:0000256" key="4">
    <source>
        <dbReference type="ARBA" id="ARBA00022771"/>
    </source>
</evidence>
<evidence type="ECO:0000256" key="6">
    <source>
        <dbReference type="ARBA" id="ARBA00023043"/>
    </source>
</evidence>
<dbReference type="PANTHER" id="PTHR16058:SF4">
    <property type="entry name" value="DOUBLE ZINC RIBBON AND ANKYRIN REPEAT-CONTAINING PROTEIN 1"/>
    <property type="match status" value="1"/>
</dbReference>
<comment type="subcellular location">
    <subcellularLocation>
        <location evidence="1">Cell projection</location>
        <location evidence="1">Cilium</location>
    </subcellularLocation>
</comment>
<evidence type="ECO:0000256" key="2">
    <source>
        <dbReference type="ARBA" id="ARBA00022723"/>
    </source>
</evidence>
<accession>A0A6F9DC31</accession>
<keyword evidence="6 9" id="KW-0040">ANK repeat</keyword>
<feature type="compositionally biased region" description="Basic and acidic residues" evidence="10">
    <location>
        <begin position="580"/>
        <end position="603"/>
    </location>
</feature>
<dbReference type="InterPro" id="IPR025874">
    <property type="entry name" value="DZR"/>
</dbReference>
<dbReference type="EMBL" id="LR784704">
    <property type="protein sequence ID" value="CAB3240396.1"/>
    <property type="molecule type" value="mRNA"/>
</dbReference>
<dbReference type="SMART" id="SM00248">
    <property type="entry name" value="ANK"/>
    <property type="match status" value="3"/>
</dbReference>
<dbReference type="PANTHER" id="PTHR16058">
    <property type="entry name" value="DOUBLE ZINC RIBBON AND ANKYRIN REPEAT-CONTAINING PROTEIN 1"/>
    <property type="match status" value="1"/>
</dbReference>
<dbReference type="SUPFAM" id="SSF48403">
    <property type="entry name" value="Ankyrin repeat"/>
    <property type="match status" value="1"/>
</dbReference>
<dbReference type="PROSITE" id="PS50297">
    <property type="entry name" value="ANK_REP_REGION"/>
    <property type="match status" value="2"/>
</dbReference>
<gene>
    <name evidence="12" type="primary">Dzank1</name>
</gene>
<keyword evidence="5" id="KW-0862">Zinc</keyword>
<dbReference type="GO" id="GO:0005929">
    <property type="term" value="C:cilium"/>
    <property type="evidence" value="ECO:0007669"/>
    <property type="project" value="UniProtKB-SubCell"/>
</dbReference>
<dbReference type="AlphaFoldDB" id="A0A6F9DC31"/>
<proteinExistence type="evidence at transcript level"/>
<dbReference type="InterPro" id="IPR001876">
    <property type="entry name" value="Znf_RanBP2"/>
</dbReference>
<reference evidence="12" key="1">
    <citation type="submission" date="2020-04" db="EMBL/GenBank/DDBJ databases">
        <authorList>
            <person name="Neveu A P."/>
        </authorList>
    </citation>
    <scope>NUCLEOTIDE SEQUENCE</scope>
    <source>
        <tissue evidence="12">Whole embryo</tissue>
    </source>
</reference>
<dbReference type="InterPro" id="IPR052481">
    <property type="entry name" value="DZAN1"/>
</dbReference>
<feature type="domain" description="RanBP2-type" evidence="11">
    <location>
        <begin position="340"/>
        <end position="364"/>
    </location>
</feature>
<evidence type="ECO:0000256" key="9">
    <source>
        <dbReference type="PROSITE-ProRule" id="PRU00023"/>
    </source>
</evidence>
<evidence type="ECO:0000256" key="7">
    <source>
        <dbReference type="ARBA" id="ARBA00023273"/>
    </source>
</evidence>
<dbReference type="InterPro" id="IPR002110">
    <property type="entry name" value="Ankyrin_rpt"/>
</dbReference>
<evidence type="ECO:0000256" key="3">
    <source>
        <dbReference type="ARBA" id="ARBA00022737"/>
    </source>
</evidence>
<dbReference type="Gene3D" id="1.25.40.20">
    <property type="entry name" value="Ankyrin repeat-containing domain"/>
    <property type="match status" value="1"/>
</dbReference>
<keyword evidence="4" id="KW-0863">Zinc-finger</keyword>
<feature type="repeat" description="ANK" evidence="9">
    <location>
        <begin position="657"/>
        <end position="692"/>
    </location>
</feature>
<evidence type="ECO:0000313" key="12">
    <source>
        <dbReference type="EMBL" id="CAB3240396.1"/>
    </source>
</evidence>
<dbReference type="GO" id="GO:0008270">
    <property type="term" value="F:zinc ion binding"/>
    <property type="evidence" value="ECO:0007669"/>
    <property type="project" value="UniProtKB-KW"/>
</dbReference>
<organism evidence="12">
    <name type="scientific">Phallusia mammillata</name>
    <dbReference type="NCBI Taxonomy" id="59560"/>
    <lineage>
        <taxon>Eukaryota</taxon>
        <taxon>Metazoa</taxon>
        <taxon>Chordata</taxon>
        <taxon>Tunicata</taxon>
        <taxon>Ascidiacea</taxon>
        <taxon>Phlebobranchia</taxon>
        <taxon>Ascidiidae</taxon>
        <taxon>Phallusia</taxon>
    </lineage>
</organism>
<feature type="region of interest" description="Disordered" evidence="10">
    <location>
        <begin position="713"/>
        <end position="748"/>
    </location>
</feature>
<evidence type="ECO:0000256" key="8">
    <source>
        <dbReference type="ARBA" id="ARBA00039856"/>
    </source>
</evidence>
<dbReference type="InterPro" id="IPR026876">
    <property type="entry name" value="Fn3_assoc_repeat"/>
</dbReference>
<feature type="compositionally biased region" description="Basic residues" evidence="10">
    <location>
        <begin position="566"/>
        <end position="576"/>
    </location>
</feature>
<feature type="compositionally biased region" description="Basic residues" evidence="10">
    <location>
        <begin position="723"/>
        <end position="733"/>
    </location>
</feature>
<evidence type="ECO:0000256" key="5">
    <source>
        <dbReference type="ARBA" id="ARBA00022833"/>
    </source>
</evidence>
<evidence type="ECO:0000256" key="1">
    <source>
        <dbReference type="ARBA" id="ARBA00004138"/>
    </source>
</evidence>
<dbReference type="InterPro" id="IPR036770">
    <property type="entry name" value="Ankyrin_rpt-contain_sf"/>
</dbReference>
<dbReference type="Pfam" id="PF12773">
    <property type="entry name" value="DZR"/>
    <property type="match status" value="1"/>
</dbReference>
<name>A0A6F9DC31_9ASCI</name>
<evidence type="ECO:0000259" key="11">
    <source>
        <dbReference type="SMART" id="SM00547"/>
    </source>
</evidence>
<feature type="region of interest" description="Disordered" evidence="10">
    <location>
        <begin position="553"/>
        <end position="603"/>
    </location>
</feature>
<evidence type="ECO:0000256" key="10">
    <source>
        <dbReference type="SAM" id="MobiDB-lite"/>
    </source>
</evidence>
<keyword evidence="3" id="KW-0677">Repeat</keyword>
<dbReference type="Pfam" id="PF12796">
    <property type="entry name" value="Ank_2"/>
    <property type="match status" value="1"/>
</dbReference>